<feature type="region of interest" description="Disordered" evidence="4">
    <location>
        <begin position="356"/>
        <end position="415"/>
    </location>
</feature>
<accession>A0A024GQ80</accession>
<dbReference type="AlphaFoldDB" id="A0A024GQ80"/>
<feature type="compositionally biased region" description="Basic and acidic residues" evidence="4">
    <location>
        <begin position="1"/>
        <end position="11"/>
    </location>
</feature>
<feature type="domain" description="RRM" evidence="5">
    <location>
        <begin position="102"/>
        <end position="174"/>
    </location>
</feature>
<dbReference type="EMBL" id="CAIX01000256">
    <property type="protein sequence ID" value="CCI48915.1"/>
    <property type="molecule type" value="Genomic_DNA"/>
</dbReference>
<keyword evidence="7" id="KW-1185">Reference proteome</keyword>
<dbReference type="InterPro" id="IPR012677">
    <property type="entry name" value="Nucleotide-bd_a/b_plait_sf"/>
</dbReference>
<dbReference type="GO" id="GO:0003729">
    <property type="term" value="F:mRNA binding"/>
    <property type="evidence" value="ECO:0007669"/>
    <property type="project" value="TreeGrafter"/>
</dbReference>
<dbReference type="PRINTS" id="PR01228">
    <property type="entry name" value="EGGSHELL"/>
</dbReference>
<proteinExistence type="predicted"/>
<dbReference type="Pfam" id="PF00076">
    <property type="entry name" value="RRM_1"/>
    <property type="match status" value="2"/>
</dbReference>
<dbReference type="STRING" id="65357.A0A024GQ80"/>
<organism evidence="6 7">
    <name type="scientific">Albugo candida</name>
    <dbReference type="NCBI Taxonomy" id="65357"/>
    <lineage>
        <taxon>Eukaryota</taxon>
        <taxon>Sar</taxon>
        <taxon>Stramenopiles</taxon>
        <taxon>Oomycota</taxon>
        <taxon>Peronosporomycetes</taxon>
        <taxon>Albuginales</taxon>
        <taxon>Albuginaceae</taxon>
        <taxon>Albugo</taxon>
    </lineage>
</organism>
<comment type="caution">
    <text evidence="6">The sequence shown here is derived from an EMBL/GenBank/DDBJ whole genome shotgun (WGS) entry which is preliminary data.</text>
</comment>
<feature type="compositionally biased region" description="Gly residues" evidence="4">
    <location>
        <begin position="375"/>
        <end position="403"/>
    </location>
</feature>
<dbReference type="FunCoup" id="A0A024GQ80">
    <property type="interactions" value="50"/>
</dbReference>
<dbReference type="CDD" id="cd12330">
    <property type="entry name" value="RRM2_Hrp1p"/>
    <property type="match status" value="1"/>
</dbReference>
<dbReference type="SMART" id="SM00360">
    <property type="entry name" value="RRM"/>
    <property type="match status" value="2"/>
</dbReference>
<feature type="domain" description="RRM" evidence="5">
    <location>
        <begin position="170"/>
        <end position="246"/>
    </location>
</feature>
<evidence type="ECO:0000256" key="4">
    <source>
        <dbReference type="SAM" id="MobiDB-lite"/>
    </source>
</evidence>
<evidence type="ECO:0000256" key="2">
    <source>
        <dbReference type="ARBA" id="ARBA00022884"/>
    </source>
</evidence>
<evidence type="ECO:0000259" key="5">
    <source>
        <dbReference type="PROSITE" id="PS50102"/>
    </source>
</evidence>
<dbReference type="Gene3D" id="3.30.70.330">
    <property type="match status" value="2"/>
</dbReference>
<dbReference type="InterPro" id="IPR000504">
    <property type="entry name" value="RRM_dom"/>
</dbReference>
<keyword evidence="1" id="KW-0677">Repeat</keyword>
<protein>
    <recommendedName>
        <fullName evidence="5">RRM domain-containing protein</fullName>
    </recommendedName>
</protein>
<feature type="compositionally biased region" description="Polar residues" evidence="4">
    <location>
        <begin position="50"/>
        <end position="69"/>
    </location>
</feature>
<name>A0A024GQ80_9STRA</name>
<evidence type="ECO:0000256" key="3">
    <source>
        <dbReference type="PROSITE-ProRule" id="PRU00176"/>
    </source>
</evidence>
<dbReference type="PANTHER" id="PTHR48032:SF6">
    <property type="entry name" value="RNA-BINDING (RRM_RBD_RNP MOTIFS) FAMILY PROTEIN"/>
    <property type="match status" value="1"/>
</dbReference>
<dbReference type="GO" id="GO:0006417">
    <property type="term" value="P:regulation of translation"/>
    <property type="evidence" value="ECO:0007669"/>
    <property type="project" value="TreeGrafter"/>
</dbReference>
<dbReference type="InterPro" id="IPR035979">
    <property type="entry name" value="RBD_domain_sf"/>
</dbReference>
<dbReference type="InParanoid" id="A0A024GQ80"/>
<dbReference type="OrthoDB" id="1875751at2759"/>
<evidence type="ECO:0000313" key="7">
    <source>
        <dbReference type="Proteomes" id="UP000053237"/>
    </source>
</evidence>
<dbReference type="Proteomes" id="UP000053237">
    <property type="component" value="Unassembled WGS sequence"/>
</dbReference>
<evidence type="ECO:0000256" key="1">
    <source>
        <dbReference type="ARBA" id="ARBA00022737"/>
    </source>
</evidence>
<dbReference type="PANTHER" id="PTHR48032">
    <property type="entry name" value="RNA-BINDING PROTEIN MUSASHI HOMOLOG RBP6"/>
    <property type="match status" value="1"/>
</dbReference>
<feature type="region of interest" description="Disordered" evidence="4">
    <location>
        <begin position="1"/>
        <end position="81"/>
    </location>
</feature>
<evidence type="ECO:0000313" key="6">
    <source>
        <dbReference type="EMBL" id="CCI48915.1"/>
    </source>
</evidence>
<dbReference type="SUPFAM" id="SSF54928">
    <property type="entry name" value="RNA-binding domain, RBD"/>
    <property type="match status" value="2"/>
</dbReference>
<dbReference type="PROSITE" id="PS50102">
    <property type="entry name" value="RRM"/>
    <property type="match status" value="2"/>
</dbReference>
<reference evidence="6 7" key="1">
    <citation type="submission" date="2012-05" db="EMBL/GenBank/DDBJ databases">
        <title>Recombination and specialization in a pathogen metapopulation.</title>
        <authorList>
            <person name="Gardiner A."/>
            <person name="Kemen E."/>
            <person name="Schultz-Larsen T."/>
            <person name="MacLean D."/>
            <person name="Van Oosterhout C."/>
            <person name="Jones J.D.G."/>
        </authorList>
    </citation>
    <scope>NUCLEOTIDE SEQUENCE [LARGE SCALE GENOMIC DNA]</scope>
    <source>
        <strain evidence="6 7">Ac Nc2</strain>
    </source>
</reference>
<gene>
    <name evidence="6" type="ORF">BN9_101240</name>
</gene>
<keyword evidence="2 3" id="KW-0694">RNA-binding</keyword>
<sequence>MDCVLYEHDDNGSSQEPHSQYPKAEGTDNRNTYEEDEEYRSLAVKPLDPRNSSGNSSNGAQRTGSAQNDQHQRGSAMYHRQHAEQDYGDYSNADTGAQKQPGKLFIGGVSWETTEETLRDHFGKYGALTDAALMKDKFSGQPRGFGFVTFADIAGAYGRGNSSGVITESKKVFVGGLPPSVTEQDFRKYFEEFGKITDAVVMFDRETQRSRGFGFVTFEEEGAVAEVISKTHELHGKVVEIKRAEPKEARSGGGHAGGYGGRGGGYGGRGFGGGYGGWRGGYGGYGGYAPYAGRGGGGGGGYGNYGGGYGYSGYPPGYGGYAGYAGYGGGRGGYGGAYGNYMGAYSGGYGNAAQGEAQMPGNEGGEDGYNEDNSGYGGGGGGGGSGGSGGGYGGGYRQGGGGQMPVSRSERYRPY</sequence>